<feature type="domain" description="NB-ARC" evidence="8">
    <location>
        <begin position="85"/>
        <end position="145"/>
    </location>
</feature>
<evidence type="ECO:0000256" key="3">
    <source>
        <dbReference type="ARBA" id="ARBA00022614"/>
    </source>
</evidence>
<dbReference type="GO" id="GO:0005524">
    <property type="term" value="F:ATP binding"/>
    <property type="evidence" value="ECO:0007669"/>
    <property type="project" value="UniProtKB-KW"/>
</dbReference>
<reference evidence="9" key="1">
    <citation type="submission" date="2023-12" db="EMBL/GenBank/DDBJ databases">
        <title>Genome assembly of Anisodus tanguticus.</title>
        <authorList>
            <person name="Wang Y.-J."/>
        </authorList>
    </citation>
    <scope>NUCLEOTIDE SEQUENCE</scope>
    <source>
        <strain evidence="9">KB-2021</strain>
        <tissue evidence="9">Leaf</tissue>
    </source>
</reference>
<dbReference type="GO" id="GO:0016020">
    <property type="term" value="C:membrane"/>
    <property type="evidence" value="ECO:0007669"/>
    <property type="project" value="UniProtKB-SubCell"/>
</dbReference>
<comment type="caution">
    <text evidence="9">The sequence shown here is derived from an EMBL/GenBank/DDBJ whole genome shotgun (WGS) entry which is preliminary data.</text>
</comment>
<dbReference type="PANTHER" id="PTHR23155">
    <property type="entry name" value="DISEASE RESISTANCE PROTEIN RP"/>
    <property type="match status" value="1"/>
</dbReference>
<keyword evidence="10" id="KW-1185">Reference proteome</keyword>
<dbReference type="InterPro" id="IPR002182">
    <property type="entry name" value="NB-ARC"/>
</dbReference>
<protein>
    <recommendedName>
        <fullName evidence="8">NB-ARC domain-containing protein</fullName>
    </recommendedName>
</protein>
<evidence type="ECO:0000313" key="10">
    <source>
        <dbReference type="Proteomes" id="UP001291623"/>
    </source>
</evidence>
<evidence type="ECO:0000256" key="5">
    <source>
        <dbReference type="ARBA" id="ARBA00023054"/>
    </source>
</evidence>
<evidence type="ECO:0000256" key="4">
    <source>
        <dbReference type="ARBA" id="ARBA00022737"/>
    </source>
</evidence>
<accession>A0AAE1SFQ8</accession>
<keyword evidence="6" id="KW-0472">Membrane</keyword>
<evidence type="ECO:0000256" key="1">
    <source>
        <dbReference type="ARBA" id="ARBA00004170"/>
    </source>
</evidence>
<comment type="similarity">
    <text evidence="2">Belongs to the disease resistance NB-LRR family.</text>
</comment>
<organism evidence="9 10">
    <name type="scientific">Anisodus tanguticus</name>
    <dbReference type="NCBI Taxonomy" id="243964"/>
    <lineage>
        <taxon>Eukaryota</taxon>
        <taxon>Viridiplantae</taxon>
        <taxon>Streptophyta</taxon>
        <taxon>Embryophyta</taxon>
        <taxon>Tracheophyta</taxon>
        <taxon>Spermatophyta</taxon>
        <taxon>Magnoliopsida</taxon>
        <taxon>eudicotyledons</taxon>
        <taxon>Gunneridae</taxon>
        <taxon>Pentapetalae</taxon>
        <taxon>asterids</taxon>
        <taxon>lamiids</taxon>
        <taxon>Solanales</taxon>
        <taxon>Solanaceae</taxon>
        <taxon>Solanoideae</taxon>
        <taxon>Hyoscyameae</taxon>
        <taxon>Anisodus</taxon>
    </lineage>
</organism>
<dbReference type="PANTHER" id="PTHR23155:SF1152">
    <property type="entry name" value="AAA+ ATPASE DOMAIN-CONTAINING PROTEIN"/>
    <property type="match status" value="1"/>
</dbReference>
<name>A0AAE1SFQ8_9SOLA</name>
<dbReference type="Proteomes" id="UP001291623">
    <property type="component" value="Unassembled WGS sequence"/>
</dbReference>
<feature type="coiled-coil region" evidence="7">
    <location>
        <begin position="22"/>
        <end position="49"/>
    </location>
</feature>
<evidence type="ECO:0000256" key="7">
    <source>
        <dbReference type="SAM" id="Coils"/>
    </source>
</evidence>
<dbReference type="Gene3D" id="1.10.10.10">
    <property type="entry name" value="Winged helix-like DNA-binding domain superfamily/Winged helix DNA-binding domain"/>
    <property type="match status" value="1"/>
</dbReference>
<dbReference type="InterPro" id="IPR044974">
    <property type="entry name" value="Disease_R_plants"/>
</dbReference>
<sequence length="366" mass="42353">MVDSLLHSLQYFQYFLENTSKRRQHRGNVEEMEREITDAVNETEDIKEETDDQLILNENKEETDGQLILDKNGEEADDELILIEMKEETDDELMDKILKRLMNKMYLIVMDDIWSNDVWDVMSRTFPDDNNGSRIILTSRLKEVCPPELEFIRKQVAGRCQRLPLALLVVAGHLSKIERTQESWEDVSKNVSKVVATESDECLGLLAMSYNYLPNHLKSCFLYMGVFPEDKEVNIGTLISLWVSEGFVTKDPSANMLRVRRYSFHSAADCLESSSNDLTQTVHFFRGLDSKQVPLLARFKLLRVLAIIQYVFEDFPLVITKLVHLRYLQLGHCGDPHSSLSELYNLKIFIIRILGYKPPSVHETNL</sequence>
<dbReference type="GO" id="GO:0043531">
    <property type="term" value="F:ADP binding"/>
    <property type="evidence" value="ECO:0007669"/>
    <property type="project" value="InterPro"/>
</dbReference>
<dbReference type="Gene3D" id="1.20.5.4130">
    <property type="match status" value="1"/>
</dbReference>
<dbReference type="InterPro" id="IPR027417">
    <property type="entry name" value="P-loop_NTPase"/>
</dbReference>
<keyword evidence="5 7" id="KW-0175">Coiled coil</keyword>
<dbReference type="Pfam" id="PF00931">
    <property type="entry name" value="NB-ARC"/>
    <property type="match status" value="1"/>
</dbReference>
<gene>
    <name evidence="9" type="ORF">RND71_012673</name>
</gene>
<dbReference type="InterPro" id="IPR042197">
    <property type="entry name" value="Apaf_helical"/>
</dbReference>
<dbReference type="GO" id="GO:0005737">
    <property type="term" value="C:cytoplasm"/>
    <property type="evidence" value="ECO:0007669"/>
    <property type="project" value="UniProtKB-SubCell"/>
</dbReference>
<proteinExistence type="inferred from homology"/>
<evidence type="ECO:0000256" key="2">
    <source>
        <dbReference type="ARBA" id="ARBA00008894"/>
    </source>
</evidence>
<dbReference type="SUPFAM" id="SSF52540">
    <property type="entry name" value="P-loop containing nucleoside triphosphate hydrolases"/>
    <property type="match status" value="1"/>
</dbReference>
<comment type="subcellular location">
    <subcellularLocation>
        <location evidence="1">Membrane</location>
        <topology evidence="1">Peripheral membrane protein</topology>
    </subcellularLocation>
</comment>
<dbReference type="Gene3D" id="1.10.8.430">
    <property type="entry name" value="Helical domain of apoptotic protease-activating factors"/>
    <property type="match status" value="1"/>
</dbReference>
<dbReference type="EMBL" id="JAVYJV010000006">
    <property type="protein sequence ID" value="KAK4368881.1"/>
    <property type="molecule type" value="Genomic_DNA"/>
</dbReference>
<dbReference type="InterPro" id="IPR036388">
    <property type="entry name" value="WH-like_DNA-bd_sf"/>
</dbReference>
<evidence type="ECO:0000256" key="6">
    <source>
        <dbReference type="ARBA" id="ARBA00023136"/>
    </source>
</evidence>
<keyword evidence="3" id="KW-0433">Leucine-rich repeat</keyword>
<dbReference type="AlphaFoldDB" id="A0AAE1SFQ8"/>
<dbReference type="GO" id="GO:0098542">
    <property type="term" value="P:defense response to other organism"/>
    <property type="evidence" value="ECO:0007669"/>
    <property type="project" value="TreeGrafter"/>
</dbReference>
<evidence type="ECO:0000259" key="8">
    <source>
        <dbReference type="Pfam" id="PF00931"/>
    </source>
</evidence>
<keyword evidence="4" id="KW-0677">Repeat</keyword>
<evidence type="ECO:0000313" key="9">
    <source>
        <dbReference type="EMBL" id="KAK4368881.1"/>
    </source>
</evidence>